<dbReference type="GeneID" id="41901020"/>
<sequence length="159" mass="16421">MMAVQTVYSRYMGEALDGMKADMEAYNTVSKLNKSDAVIPFGVAVFTDGDDGMGVAGADSTAAEFIGITMRELTRAYTDAQIAGGIGALPARDNAVMTMGVIWVSPAVAVAKDDPVYVVKESGLFTNVAGTDNILISNAKFVSTAVAGARAKISLVIGG</sequence>
<organism evidence="1 2">
    <name type="scientific">Pectobacterium phage PEAT2</name>
    <dbReference type="NCBI Taxonomy" id="2053078"/>
    <lineage>
        <taxon>Viruses</taxon>
        <taxon>Duplodnaviria</taxon>
        <taxon>Heunggongvirae</taxon>
        <taxon>Uroviricota</taxon>
        <taxon>Caudoviricetes</taxon>
        <taxon>Jameshumphriesvirinae</taxon>
        <taxon>Peatvirus</taxon>
        <taxon>Peatvirus peat2</taxon>
    </lineage>
</organism>
<evidence type="ECO:0000313" key="1">
    <source>
        <dbReference type="EMBL" id="ATV25101.1"/>
    </source>
</evidence>
<proteinExistence type="predicted"/>
<dbReference type="Proteomes" id="UP000241775">
    <property type="component" value="Segment"/>
</dbReference>
<reference evidence="1 2" key="1">
    <citation type="submission" date="2017-11" db="EMBL/GenBank/DDBJ databases">
        <title>Complete genome sequence of phytopathogenic Pectobacterium atrosepticum bacteriophage Peat2 includes a CRISPR Cas4 nuclease.</title>
        <authorList>
            <person name="Kalischuk M."/>
            <person name="Hachey J."/>
            <person name="Thomas D."/>
            <person name="Kawchuk L."/>
        </authorList>
    </citation>
    <scope>NUCLEOTIDE SEQUENCE [LARGE SCALE GENOMIC DNA]</scope>
</reference>
<dbReference type="KEGG" id="vg:41901020"/>
<keyword evidence="2" id="KW-1185">Reference proteome</keyword>
<dbReference type="RefSeq" id="YP_009702219.1">
    <property type="nucleotide sequence ID" value="NC_044940.1"/>
</dbReference>
<dbReference type="Pfam" id="PF22758">
    <property type="entry name" value="Phage_cement"/>
    <property type="match status" value="1"/>
</dbReference>
<dbReference type="InterPro" id="IPR054438">
    <property type="entry name" value="Struct_cement_gp24/gp6"/>
</dbReference>
<protein>
    <submittedName>
        <fullName evidence="1">Uncharacterized protein</fullName>
    </submittedName>
</protein>
<accession>A0A2H4N7D6</accession>
<dbReference type="EMBL" id="MG432137">
    <property type="protein sequence ID" value="ATV25101.1"/>
    <property type="molecule type" value="Genomic_DNA"/>
</dbReference>
<evidence type="ECO:0000313" key="2">
    <source>
        <dbReference type="Proteomes" id="UP000241775"/>
    </source>
</evidence>
<name>A0A2H4N7D6_9CAUD</name>